<gene>
    <name evidence="2" type="ORF">Cha6605_1781</name>
</gene>
<dbReference type="STRING" id="1173020.Cha6605_1781"/>
<name>K9UCT2_CHAP6</name>
<organism evidence="2 3">
    <name type="scientific">Chamaesiphon minutus (strain ATCC 27169 / PCC 6605)</name>
    <dbReference type="NCBI Taxonomy" id="1173020"/>
    <lineage>
        <taxon>Bacteria</taxon>
        <taxon>Bacillati</taxon>
        <taxon>Cyanobacteriota</taxon>
        <taxon>Cyanophyceae</taxon>
        <taxon>Gomontiellales</taxon>
        <taxon>Chamaesiphonaceae</taxon>
        <taxon>Chamaesiphon</taxon>
    </lineage>
</organism>
<feature type="region of interest" description="Disordered" evidence="1">
    <location>
        <begin position="111"/>
        <end position="162"/>
    </location>
</feature>
<evidence type="ECO:0000313" key="2">
    <source>
        <dbReference type="EMBL" id="AFY92902.1"/>
    </source>
</evidence>
<proteinExistence type="predicted"/>
<evidence type="ECO:0000313" key="3">
    <source>
        <dbReference type="Proteomes" id="UP000010366"/>
    </source>
</evidence>
<dbReference type="KEGG" id="cmp:Cha6605_1781"/>
<accession>K9UCT2</accession>
<feature type="compositionally biased region" description="Acidic residues" evidence="1">
    <location>
        <begin position="147"/>
        <end position="156"/>
    </location>
</feature>
<dbReference type="HOGENOM" id="CLU_1632403_0_0_3"/>
<evidence type="ECO:0000256" key="1">
    <source>
        <dbReference type="SAM" id="MobiDB-lite"/>
    </source>
</evidence>
<protein>
    <submittedName>
        <fullName evidence="2">Uncharacterized protein</fullName>
    </submittedName>
</protein>
<dbReference type="EMBL" id="CP003600">
    <property type="protein sequence ID" value="AFY92902.1"/>
    <property type="molecule type" value="Genomic_DNA"/>
</dbReference>
<dbReference type="RefSeq" id="WP_015159073.1">
    <property type="nucleotide sequence ID" value="NC_019697.1"/>
</dbReference>
<reference evidence="2 3" key="1">
    <citation type="submission" date="2012-05" db="EMBL/GenBank/DDBJ databases">
        <title>Finished chromosome of genome of Chamaesiphon sp. PCC 6605.</title>
        <authorList>
            <consortium name="US DOE Joint Genome Institute"/>
            <person name="Gugger M."/>
            <person name="Coursin T."/>
            <person name="Rippka R."/>
            <person name="Tandeau De Marsac N."/>
            <person name="Huntemann M."/>
            <person name="Wei C.-L."/>
            <person name="Han J."/>
            <person name="Detter J.C."/>
            <person name="Han C."/>
            <person name="Tapia R."/>
            <person name="Chen A."/>
            <person name="Kyrpides N."/>
            <person name="Mavromatis K."/>
            <person name="Markowitz V."/>
            <person name="Szeto E."/>
            <person name="Ivanova N."/>
            <person name="Pagani I."/>
            <person name="Pati A."/>
            <person name="Goodwin L."/>
            <person name="Nordberg H.P."/>
            <person name="Cantor M.N."/>
            <person name="Hua S.X."/>
            <person name="Woyke T."/>
            <person name="Kerfeld C.A."/>
        </authorList>
    </citation>
    <scope>NUCLEOTIDE SEQUENCE [LARGE SCALE GENOMIC DNA]</scope>
    <source>
        <strain evidence="3">ATCC 27169 / PCC 6605</strain>
    </source>
</reference>
<dbReference type="AlphaFoldDB" id="K9UCT2"/>
<dbReference type="Proteomes" id="UP000010366">
    <property type="component" value="Chromosome"/>
</dbReference>
<sequence>MTIKKIKKLLTIDLLDNDPDELLLANYLKSNKNVKGQLLAAAKAHFRANALSEDPNNTDEDVELAILEALQSLWRQMNYIVDYHRIKRKIHLTPQSLMRFGLGTMTFESIVSPPQPRTQPLSRMRVIHEPEGNEDEEISRNTSKDDIPEDFSDDPDSLPLNF</sequence>
<keyword evidence="3" id="KW-1185">Reference proteome</keyword>